<evidence type="ECO:0000259" key="1">
    <source>
        <dbReference type="Pfam" id="PF09084"/>
    </source>
</evidence>
<dbReference type="KEGG" id="elio:KO353_02520"/>
<name>A0A975U4Z2_9PROT</name>
<dbReference type="EMBL" id="CP076448">
    <property type="protein sequence ID" value="QXM25146.1"/>
    <property type="molecule type" value="Genomic_DNA"/>
</dbReference>
<evidence type="ECO:0000313" key="3">
    <source>
        <dbReference type="Proteomes" id="UP000694001"/>
    </source>
</evidence>
<sequence>MKTRYVIDRRRLGRRAILGVAAGSALVAVPGARGIRAQTLDRVTFQTNWRAQAEHGGYYQAVAAGIYRRYGIECDLRMGGPQQNPAQLLVAGRVDMIMSNGFQALNYVRENIPFLTIAAIFQKDPQILMTHEGNGIERFEDMRGRPILVGAAGRVTYWPFLRARFGFTDEQIRPYTFNLGPFLQDRMAIQQGFLSSEPFAAREAGANPRVFLIADAGYENYQTTIDISRRMMTERRDLVQRFVNATIEGWAQYIRRQDIGAANALIMRDNPEMTQAKIDYAIESMNRNGIVLSGDAERLGIGAMTEERWNRFYDTMVAAGVYPPGLAWRNAFSLDFVNKRVGL</sequence>
<dbReference type="RefSeq" id="WP_218286202.1">
    <property type="nucleotide sequence ID" value="NZ_CP076448.1"/>
</dbReference>
<dbReference type="GO" id="GO:0009228">
    <property type="term" value="P:thiamine biosynthetic process"/>
    <property type="evidence" value="ECO:0007669"/>
    <property type="project" value="InterPro"/>
</dbReference>
<protein>
    <submittedName>
        <fullName evidence="2">ABC transporter substrate-binding protein</fullName>
    </submittedName>
</protein>
<evidence type="ECO:0000313" key="2">
    <source>
        <dbReference type="EMBL" id="QXM25146.1"/>
    </source>
</evidence>
<organism evidence="2 3">
    <name type="scientific">Elioraea tepida</name>
    <dbReference type="NCBI Taxonomy" id="2843330"/>
    <lineage>
        <taxon>Bacteria</taxon>
        <taxon>Pseudomonadati</taxon>
        <taxon>Pseudomonadota</taxon>
        <taxon>Alphaproteobacteria</taxon>
        <taxon>Acetobacterales</taxon>
        <taxon>Elioraeaceae</taxon>
        <taxon>Elioraea</taxon>
    </lineage>
</organism>
<dbReference type="InterPro" id="IPR027939">
    <property type="entry name" value="NMT1/THI5"/>
</dbReference>
<feature type="domain" description="SsuA/THI5-like" evidence="1">
    <location>
        <begin position="53"/>
        <end position="255"/>
    </location>
</feature>
<dbReference type="InterPro" id="IPR015168">
    <property type="entry name" value="SsuA/THI5"/>
</dbReference>
<gene>
    <name evidence="2" type="ORF">KO353_02520</name>
</gene>
<proteinExistence type="predicted"/>
<dbReference type="PANTHER" id="PTHR31528">
    <property type="entry name" value="4-AMINO-5-HYDROXYMETHYL-2-METHYLPYRIMIDINE PHOSPHATE SYNTHASE THI11-RELATED"/>
    <property type="match status" value="1"/>
</dbReference>
<accession>A0A975U4Z2</accession>
<dbReference type="Pfam" id="PF09084">
    <property type="entry name" value="NMT1"/>
    <property type="match status" value="1"/>
</dbReference>
<dbReference type="Proteomes" id="UP000694001">
    <property type="component" value="Chromosome"/>
</dbReference>
<dbReference type="AlphaFoldDB" id="A0A975U4Z2"/>
<reference evidence="2" key="1">
    <citation type="submission" date="2021-06" db="EMBL/GenBank/DDBJ databases">
        <title>Elioraea tepida, sp. nov., a moderately thermophilic aerobic anoxygenic phototrophic bacterium isolated from an alkaline siliceous hot spring mat community in Yellowstone National Park, WY, USA.</title>
        <authorList>
            <person name="Saini M.K."/>
            <person name="Yoshida S."/>
            <person name="Sebastian A."/>
            <person name="Hirose S."/>
            <person name="Hara E."/>
            <person name="Tamaki H."/>
            <person name="Soulier N.T."/>
            <person name="Albert I."/>
            <person name="Hanada S."/>
            <person name="Bryant D.A."/>
            <person name="Tank M."/>
        </authorList>
    </citation>
    <scope>NUCLEOTIDE SEQUENCE</scope>
    <source>
        <strain evidence="2">MS-P2</strain>
    </source>
</reference>
<dbReference type="PANTHER" id="PTHR31528:SF3">
    <property type="entry name" value="THIAMINE BIOSYNTHESIS PROTEIN HI_0357-RELATED"/>
    <property type="match status" value="1"/>
</dbReference>
<keyword evidence="3" id="KW-1185">Reference proteome</keyword>